<dbReference type="EMBL" id="MAAO01000006">
    <property type="protein sequence ID" value="OUR96799.1"/>
    <property type="molecule type" value="Genomic_DNA"/>
</dbReference>
<accession>A0A1Y5FCX2</accession>
<dbReference type="Proteomes" id="UP000196531">
    <property type="component" value="Unassembled WGS sequence"/>
</dbReference>
<name>A0A1Y5FCX2_9BACT</name>
<evidence type="ECO:0008006" key="4">
    <source>
        <dbReference type="Google" id="ProtNLM"/>
    </source>
</evidence>
<reference evidence="3" key="1">
    <citation type="journal article" date="2017" name="Proc. Natl. Acad. Sci. U.S.A.">
        <title>Simulation of Deepwater Horizon oil plume reveals substrate specialization within a complex community of hydrocarbon-degraders.</title>
        <authorList>
            <person name="Hu P."/>
            <person name="Dubinsky E.A."/>
            <person name="Probst A.J."/>
            <person name="Wang J."/>
            <person name="Sieber C.M.K."/>
            <person name="Tom L.M."/>
            <person name="Gardinali P."/>
            <person name="Banfield J.F."/>
            <person name="Atlas R.M."/>
            <person name="Andersen G.L."/>
        </authorList>
    </citation>
    <scope>NUCLEOTIDE SEQUENCE [LARGE SCALE GENOMIC DNA]</scope>
</reference>
<evidence type="ECO:0000313" key="2">
    <source>
        <dbReference type="EMBL" id="OUR96799.1"/>
    </source>
</evidence>
<gene>
    <name evidence="2" type="ORF">A9Q84_10690</name>
</gene>
<sequence>MKKIFLLTMFLLSALSYAGDGGITIEQLNDLYEKKSASLEQIRIEVNKAKVKKSAYYEVEVSDLLLEGVATFAKIEASLAVAVSSAIVLTKVSHVTTAAAIKDFFPRCLKTAGCRNVLVGIPLGYALIDTLGEARQVMKFSINDFDKLILEMEAQEDTLYEIRQILRSEDGSIVLSQEEFQILSGKE</sequence>
<comment type="caution">
    <text evidence="2">The sequence shown here is derived from an EMBL/GenBank/DDBJ whole genome shotgun (WGS) entry which is preliminary data.</text>
</comment>
<proteinExistence type="predicted"/>
<evidence type="ECO:0000256" key="1">
    <source>
        <dbReference type="SAM" id="SignalP"/>
    </source>
</evidence>
<dbReference type="AlphaFoldDB" id="A0A1Y5FCX2"/>
<feature type="signal peptide" evidence="1">
    <location>
        <begin position="1"/>
        <end position="18"/>
    </location>
</feature>
<protein>
    <recommendedName>
        <fullName evidence="4">Lipoprotein</fullName>
    </recommendedName>
</protein>
<organism evidence="2 3">
    <name type="scientific">Halobacteriovorax marinus</name>
    <dbReference type="NCBI Taxonomy" id="97084"/>
    <lineage>
        <taxon>Bacteria</taxon>
        <taxon>Pseudomonadati</taxon>
        <taxon>Bdellovibrionota</taxon>
        <taxon>Bacteriovoracia</taxon>
        <taxon>Bacteriovoracales</taxon>
        <taxon>Halobacteriovoraceae</taxon>
        <taxon>Halobacteriovorax</taxon>
    </lineage>
</organism>
<evidence type="ECO:0000313" key="3">
    <source>
        <dbReference type="Proteomes" id="UP000196531"/>
    </source>
</evidence>
<keyword evidence="1" id="KW-0732">Signal</keyword>
<feature type="chain" id="PRO_5012825311" description="Lipoprotein" evidence="1">
    <location>
        <begin position="19"/>
        <end position="187"/>
    </location>
</feature>